<keyword evidence="2" id="KW-0812">Transmembrane</keyword>
<proteinExistence type="predicted"/>
<feature type="domain" description="DUF4408" evidence="3">
    <location>
        <begin position="61"/>
        <end position="90"/>
    </location>
</feature>
<feature type="region of interest" description="Disordered" evidence="1">
    <location>
        <begin position="121"/>
        <end position="147"/>
    </location>
</feature>
<feature type="region of interest" description="Disordered" evidence="1">
    <location>
        <begin position="218"/>
        <end position="260"/>
    </location>
</feature>
<dbReference type="Pfam" id="PF14364">
    <property type="entry name" value="DUF4408"/>
    <property type="match status" value="1"/>
</dbReference>
<keyword evidence="2" id="KW-0472">Membrane</keyword>
<organism evidence="4">
    <name type="scientific">Brassica oleracea</name>
    <name type="common">Wild cabbage</name>
    <dbReference type="NCBI Taxonomy" id="3712"/>
    <lineage>
        <taxon>Eukaryota</taxon>
        <taxon>Viridiplantae</taxon>
        <taxon>Streptophyta</taxon>
        <taxon>Embryophyta</taxon>
        <taxon>Tracheophyta</taxon>
        <taxon>Spermatophyta</taxon>
        <taxon>Magnoliopsida</taxon>
        <taxon>eudicotyledons</taxon>
        <taxon>Gunneridae</taxon>
        <taxon>Pentapetalae</taxon>
        <taxon>rosids</taxon>
        <taxon>malvids</taxon>
        <taxon>Brassicales</taxon>
        <taxon>Brassicaceae</taxon>
        <taxon>Brassiceae</taxon>
        <taxon>Brassica</taxon>
    </lineage>
</organism>
<name>A0A3P6FWB3_BRAOL</name>
<accession>A0A3P6FWB3</accession>
<reference evidence="4" key="1">
    <citation type="submission" date="2018-11" db="EMBL/GenBank/DDBJ databases">
        <authorList>
            <consortium name="Genoscope - CEA"/>
            <person name="William W."/>
        </authorList>
    </citation>
    <scope>NUCLEOTIDE SEQUENCE</scope>
</reference>
<dbReference type="EMBL" id="LR031879">
    <property type="protein sequence ID" value="VDD57378.1"/>
    <property type="molecule type" value="Genomic_DNA"/>
</dbReference>
<protein>
    <recommendedName>
        <fullName evidence="3">DUF4408 domain-containing protein</fullName>
    </recommendedName>
</protein>
<dbReference type="PANTHER" id="PTHR33098:SF53">
    <property type="entry name" value="OS05G0540900 PROTEIN"/>
    <property type="match status" value="1"/>
</dbReference>
<feature type="transmembrane region" description="Helical" evidence="2">
    <location>
        <begin position="64"/>
        <end position="86"/>
    </location>
</feature>
<sequence>MGDMFGPMEPKYGRRYTPNSKLLSQTLSPKTRESLILLPRNQIHTQSPFFERRQAMSDSLVTAIYSWFTPTVLFIFLNLIIGTIAISSSLSSKSNDPNQTQIQRSPSVIHRLKSINFSSFTSPPDKAHLQFPPVATTPDNEPASIEQNQPFLSRSPSVLHRIKSFNLYNYISQEPITVAESPPPPSVPAVEEEEDTSPSLEEVYSKLNLNHVARTKSDTEPAAGVIPPKLPKKMKKSASTKSPFSHFEEPEEAVEARRPETVRVTRVTPVEEADEQVDAKADDFINRFKHQLKLQRIDSITKYKEMVKKRNDK</sequence>
<evidence type="ECO:0000313" key="4">
    <source>
        <dbReference type="EMBL" id="VDD57378.1"/>
    </source>
</evidence>
<dbReference type="Pfam" id="PF05553">
    <property type="entry name" value="DUF761"/>
    <property type="match status" value="1"/>
</dbReference>
<dbReference type="AlphaFoldDB" id="A0A3P6FWB3"/>
<gene>
    <name evidence="4" type="ORF">BOLC8T50607H</name>
</gene>
<dbReference type="InterPro" id="IPR025520">
    <property type="entry name" value="DUF4408"/>
</dbReference>
<evidence type="ECO:0000259" key="3">
    <source>
        <dbReference type="Pfam" id="PF14364"/>
    </source>
</evidence>
<keyword evidence="2" id="KW-1133">Transmembrane helix</keyword>
<dbReference type="PANTHER" id="PTHR33098">
    <property type="entry name" value="COTTON FIBER (DUF761)"/>
    <property type="match status" value="1"/>
</dbReference>
<evidence type="ECO:0000256" key="2">
    <source>
        <dbReference type="SAM" id="Phobius"/>
    </source>
</evidence>
<dbReference type="InterPro" id="IPR008480">
    <property type="entry name" value="DUF761_pln"/>
</dbReference>
<evidence type="ECO:0000256" key="1">
    <source>
        <dbReference type="SAM" id="MobiDB-lite"/>
    </source>
</evidence>